<evidence type="ECO:0000313" key="2">
    <source>
        <dbReference type="Proteomes" id="UP000464374"/>
    </source>
</evidence>
<gene>
    <name evidence="1" type="ORF">GWP43_04900</name>
</gene>
<protein>
    <submittedName>
        <fullName evidence="1">Phage tail protein</fullName>
    </submittedName>
</protein>
<name>A0A6P1Y463_9SPIR</name>
<proteinExistence type="predicted"/>
<evidence type="ECO:0000313" key="1">
    <source>
        <dbReference type="EMBL" id="QHX44481.1"/>
    </source>
</evidence>
<dbReference type="KEGG" id="trz:GWP43_04900"/>
<accession>A0A6P1Y463</accession>
<dbReference type="EMBL" id="CP048020">
    <property type="protein sequence ID" value="QHX44481.1"/>
    <property type="molecule type" value="Genomic_DNA"/>
</dbReference>
<dbReference type="Proteomes" id="UP000464374">
    <property type="component" value="Chromosome"/>
</dbReference>
<reference evidence="1 2" key="1">
    <citation type="submission" date="2020-01" db="EMBL/GenBank/DDBJ databases">
        <title>Complete genome sequence of a human oral phylogroup 1 Treponema sp. strain ATCC 700766, originally isolated from periodontitis dental plaque.</title>
        <authorList>
            <person name="Chan Y."/>
            <person name="Huo Y.-B."/>
            <person name="Yu X.-L."/>
            <person name="Zeng H."/>
            <person name="Leung W.-K."/>
            <person name="Watt R.M."/>
        </authorList>
    </citation>
    <scope>NUCLEOTIDE SEQUENCE [LARGE SCALE GENOMIC DNA]</scope>
    <source>
        <strain evidence="1 2">OMZ 804</strain>
    </source>
</reference>
<dbReference type="Gene3D" id="2.40.30.200">
    <property type="match status" value="1"/>
</dbReference>
<dbReference type="AlphaFoldDB" id="A0A6P1Y463"/>
<organism evidence="1 2">
    <name type="scientific">Treponema vincentii</name>
    <dbReference type="NCBI Taxonomy" id="69710"/>
    <lineage>
        <taxon>Bacteria</taxon>
        <taxon>Pseudomonadati</taxon>
        <taxon>Spirochaetota</taxon>
        <taxon>Spirochaetia</taxon>
        <taxon>Spirochaetales</taxon>
        <taxon>Treponemataceae</taxon>
        <taxon>Treponema</taxon>
    </lineage>
</organism>
<sequence>MPKWITASSSASTIQTQTVKLNDRHGEYLTGKEQYGSKTFQCSGTIPTDSACAVEKERSRLLSLLSGKDLIVYRDDDDTIFYRCRLTGQIQITYYNGENLHKVFTISFTLKAFDPFGYGQRKIETIAGGRRDISIVTEGNLSTVPEIAIGDIEKVSGLLVHCNGTELKISREIAIPHGKTLLYKDGTLFLDGEDYTRLLTLSSIIHPLYFIAGHNTVSIYVPTGTVTVAFNGRYL</sequence>